<evidence type="ECO:0000313" key="2">
    <source>
        <dbReference type="Proteomes" id="UP000027466"/>
    </source>
</evidence>
<reference evidence="1 2" key="1">
    <citation type="submission" date="2014-03" db="EMBL/GenBank/DDBJ databases">
        <title>Draft Genome Sequences of Four Burkholderia Strains.</title>
        <authorList>
            <person name="Liu X.Y."/>
            <person name="Li C.X."/>
            <person name="Xu J.H."/>
        </authorList>
    </citation>
    <scope>NUCLEOTIDE SEQUENCE [LARGE SCALE GENOMIC DNA]</scope>
    <source>
        <strain evidence="1 2">DSM 50014</strain>
    </source>
</reference>
<dbReference type="RefSeq" id="WP_035942642.1">
    <property type="nucleotide sequence ID" value="NZ_CADFFX010000054.1"/>
</dbReference>
<proteinExistence type="predicted"/>
<dbReference type="Proteomes" id="UP000027466">
    <property type="component" value="Unassembled WGS sequence"/>
</dbReference>
<dbReference type="AlphaFoldDB" id="A0A069PMK7"/>
<keyword evidence="2" id="KW-1185">Reference proteome</keyword>
<evidence type="ECO:0000313" key="1">
    <source>
        <dbReference type="EMBL" id="KDR38536.1"/>
    </source>
</evidence>
<comment type="caution">
    <text evidence="1">The sequence shown here is derived from an EMBL/GenBank/DDBJ whole genome shotgun (WGS) entry which is preliminary data.</text>
</comment>
<gene>
    <name evidence="1" type="ORF">BG61_39565</name>
</gene>
<dbReference type="EMBL" id="JFHC01000086">
    <property type="protein sequence ID" value="KDR38536.1"/>
    <property type="molecule type" value="Genomic_DNA"/>
</dbReference>
<organism evidence="1 2">
    <name type="scientific">Caballeronia glathei</name>
    <dbReference type="NCBI Taxonomy" id="60547"/>
    <lineage>
        <taxon>Bacteria</taxon>
        <taxon>Pseudomonadati</taxon>
        <taxon>Pseudomonadota</taxon>
        <taxon>Betaproteobacteria</taxon>
        <taxon>Burkholderiales</taxon>
        <taxon>Burkholderiaceae</taxon>
        <taxon>Caballeronia</taxon>
    </lineage>
</organism>
<sequence length="93" mass="10796">MTGQGVLFFGCPTEVRKITYTASAVQRMRMQLRDIEKELEDAAYRLAESRQPVRHAVRRAPYQRHQLSFYRPRHMACLAGPALYDGNDRLLQS</sequence>
<name>A0A069PMK7_9BURK</name>
<protein>
    <submittedName>
        <fullName evidence="1">Uncharacterized protein</fullName>
    </submittedName>
</protein>
<accession>A0A069PMK7</accession>